<keyword evidence="2" id="KW-0732">Signal</keyword>
<organism evidence="4 5">
    <name type="scientific">Tunturiibacter gelidiferens</name>
    <dbReference type="NCBI Taxonomy" id="3069689"/>
    <lineage>
        <taxon>Bacteria</taxon>
        <taxon>Pseudomonadati</taxon>
        <taxon>Acidobacteriota</taxon>
        <taxon>Terriglobia</taxon>
        <taxon>Terriglobales</taxon>
        <taxon>Acidobacteriaceae</taxon>
        <taxon>Tunturiibacter</taxon>
    </lineage>
</organism>
<accession>A0A9X0QJR8</accession>
<dbReference type="InterPro" id="IPR003961">
    <property type="entry name" value="FN3_dom"/>
</dbReference>
<comment type="caution">
    <text evidence="4">The sequence shown here is derived from an EMBL/GenBank/DDBJ whole genome shotgun (WGS) entry which is preliminary data.</text>
</comment>
<evidence type="ECO:0000259" key="3">
    <source>
        <dbReference type="PROSITE" id="PS50853"/>
    </source>
</evidence>
<dbReference type="SMART" id="SM00060">
    <property type="entry name" value="FN3"/>
    <property type="match status" value="2"/>
</dbReference>
<dbReference type="RefSeq" id="WP_183981389.1">
    <property type="nucleotide sequence ID" value="NZ_JACHEB010000016.1"/>
</dbReference>
<sequence>MKFLPILCHPRTRRWLTLGAGALPIAFVAGCASPGPPHAPSLNLPEVVRDLTADRTGDRVTLHWTTPEKTTDHLAIKGAMTAEICRVTVPIPQPAVPSTPACTVVTRLPVSSGPSQAEEALPSSLTAEPASLLAYRVQLFNAHGRSAGLSVETFAAAGAAPPSVEQLRATSIREGVQLEWQQKDTTSPVQLDRFLATSTSTAVHPGPANPPSSTASKPASRSKFKKPSPPSTSTSAKSTSAKSQAVPMTSSKTPDEVKLETPKETVDAGGTVDRTAQKGESYRYTARRLREISLQGHALELRSDLSSPVTVTMLDTFPPGVPTGLEAVPGGATPSDRSIDLSWIPDIDPDLAGYSVYRQEVTSAGQVAGSATRLNSTPIVGPAYRDLTAVPGHRYAYRVTAVDASGNESAPSADVQETLREQ</sequence>
<dbReference type="Proteomes" id="UP000535182">
    <property type="component" value="Unassembled WGS sequence"/>
</dbReference>
<evidence type="ECO:0000256" key="1">
    <source>
        <dbReference type="SAM" id="MobiDB-lite"/>
    </source>
</evidence>
<name>A0A9X0QJR8_9BACT</name>
<feature type="chain" id="PRO_5040864809" description="Fibronectin type-III domain-containing protein" evidence="2">
    <location>
        <begin position="32"/>
        <end position="422"/>
    </location>
</feature>
<dbReference type="AlphaFoldDB" id="A0A9X0QJR8"/>
<keyword evidence="5" id="KW-1185">Reference proteome</keyword>
<evidence type="ECO:0000313" key="4">
    <source>
        <dbReference type="EMBL" id="MBB5331564.1"/>
    </source>
</evidence>
<dbReference type="CDD" id="cd00063">
    <property type="entry name" value="FN3"/>
    <property type="match status" value="1"/>
</dbReference>
<feature type="region of interest" description="Disordered" evidence="1">
    <location>
        <begin position="403"/>
        <end position="422"/>
    </location>
</feature>
<protein>
    <recommendedName>
        <fullName evidence="3">Fibronectin type-III domain-containing protein</fullName>
    </recommendedName>
</protein>
<feature type="region of interest" description="Disordered" evidence="1">
    <location>
        <begin position="199"/>
        <end position="271"/>
    </location>
</feature>
<dbReference type="InterPro" id="IPR036116">
    <property type="entry name" value="FN3_sf"/>
</dbReference>
<proteinExistence type="predicted"/>
<dbReference type="PROSITE" id="PS51257">
    <property type="entry name" value="PROKAR_LIPOPROTEIN"/>
    <property type="match status" value="1"/>
</dbReference>
<dbReference type="InterPro" id="IPR013783">
    <property type="entry name" value="Ig-like_fold"/>
</dbReference>
<dbReference type="EMBL" id="JACHEB010000016">
    <property type="protein sequence ID" value="MBB5331564.1"/>
    <property type="molecule type" value="Genomic_DNA"/>
</dbReference>
<feature type="compositionally biased region" description="Low complexity" evidence="1">
    <location>
        <begin position="231"/>
        <end position="243"/>
    </location>
</feature>
<dbReference type="SUPFAM" id="SSF49265">
    <property type="entry name" value="Fibronectin type III"/>
    <property type="match status" value="1"/>
</dbReference>
<gene>
    <name evidence="4" type="ORF">HDF14_005213</name>
</gene>
<evidence type="ECO:0000256" key="2">
    <source>
        <dbReference type="SAM" id="SignalP"/>
    </source>
</evidence>
<dbReference type="Gene3D" id="2.60.40.10">
    <property type="entry name" value="Immunoglobulins"/>
    <property type="match status" value="1"/>
</dbReference>
<dbReference type="PROSITE" id="PS50853">
    <property type="entry name" value="FN3"/>
    <property type="match status" value="1"/>
</dbReference>
<feature type="domain" description="Fibronectin type-III" evidence="3">
    <location>
        <begin position="318"/>
        <end position="422"/>
    </location>
</feature>
<feature type="compositionally biased region" description="Basic and acidic residues" evidence="1">
    <location>
        <begin position="253"/>
        <end position="266"/>
    </location>
</feature>
<feature type="signal peptide" evidence="2">
    <location>
        <begin position="1"/>
        <end position="31"/>
    </location>
</feature>
<evidence type="ECO:0000313" key="5">
    <source>
        <dbReference type="Proteomes" id="UP000535182"/>
    </source>
</evidence>
<reference evidence="4 5" key="1">
    <citation type="submission" date="2020-08" db="EMBL/GenBank/DDBJ databases">
        <title>Genomic Encyclopedia of Type Strains, Phase IV (KMG-V): Genome sequencing to study the core and pangenomes of soil and plant-associated prokaryotes.</title>
        <authorList>
            <person name="Whitman W."/>
        </authorList>
    </citation>
    <scope>NUCLEOTIDE SEQUENCE [LARGE SCALE GENOMIC DNA]</scope>
    <source>
        <strain evidence="4 5">X5P2</strain>
    </source>
</reference>